<dbReference type="Gene3D" id="1.20.1250.20">
    <property type="entry name" value="MFS general substrate transporter like domains"/>
    <property type="match status" value="1"/>
</dbReference>
<protein>
    <submittedName>
        <fullName evidence="10">DHA2 family efflux MFS transporter permease subunit</fullName>
    </submittedName>
</protein>
<evidence type="ECO:0000256" key="7">
    <source>
        <dbReference type="ARBA" id="ARBA00023251"/>
    </source>
</evidence>
<feature type="transmembrane region" description="Helical" evidence="8">
    <location>
        <begin position="241"/>
        <end position="258"/>
    </location>
</feature>
<feature type="domain" description="Major facilitator superfamily (MFS) profile" evidence="9">
    <location>
        <begin position="24"/>
        <end position="485"/>
    </location>
</feature>
<reference evidence="10 11" key="1">
    <citation type="submission" date="2024-10" db="EMBL/GenBank/DDBJ databases">
        <authorList>
            <person name="Wannawong T."/>
            <person name="Kuncharoen N."/>
            <person name="Mhuantong W."/>
        </authorList>
    </citation>
    <scope>NUCLEOTIDE SEQUENCE [LARGE SCALE GENOMIC DNA]</scope>
    <source>
        <strain evidence="10 11">CALK1-4</strain>
    </source>
</reference>
<evidence type="ECO:0000259" key="9">
    <source>
        <dbReference type="PROSITE" id="PS50850"/>
    </source>
</evidence>
<feature type="transmembrane region" description="Helical" evidence="8">
    <location>
        <begin position="149"/>
        <end position="170"/>
    </location>
</feature>
<dbReference type="InterPro" id="IPR036259">
    <property type="entry name" value="MFS_trans_sf"/>
</dbReference>
<keyword evidence="6 8" id="KW-0472">Membrane</keyword>
<evidence type="ECO:0000256" key="4">
    <source>
        <dbReference type="ARBA" id="ARBA00022692"/>
    </source>
</evidence>
<keyword evidence="4 8" id="KW-0812">Transmembrane</keyword>
<evidence type="ECO:0000256" key="5">
    <source>
        <dbReference type="ARBA" id="ARBA00022989"/>
    </source>
</evidence>
<keyword evidence="11" id="KW-1185">Reference proteome</keyword>
<feature type="transmembrane region" description="Helical" evidence="8">
    <location>
        <begin position="315"/>
        <end position="337"/>
    </location>
</feature>
<evidence type="ECO:0000256" key="3">
    <source>
        <dbReference type="ARBA" id="ARBA00022475"/>
    </source>
</evidence>
<gene>
    <name evidence="10" type="ORF">ACH3YB_29200</name>
</gene>
<evidence type="ECO:0000256" key="1">
    <source>
        <dbReference type="ARBA" id="ARBA00004651"/>
    </source>
</evidence>
<dbReference type="SUPFAM" id="SSF103473">
    <property type="entry name" value="MFS general substrate transporter"/>
    <property type="match status" value="1"/>
</dbReference>
<dbReference type="RefSeq" id="WP_201280834.1">
    <property type="nucleotide sequence ID" value="NZ_JAAIFS010000001.1"/>
</dbReference>
<comment type="subcellular location">
    <subcellularLocation>
        <location evidence="1">Cell membrane</location>
        <topology evidence="1">Multi-pass membrane protein</topology>
    </subcellularLocation>
</comment>
<dbReference type="InterPro" id="IPR011701">
    <property type="entry name" value="MFS"/>
</dbReference>
<sequence length="770" mass="80267">MSAGAATADEQAAAERNHRNRWYVLAVIATAQLMVMLDGTIVQIALPSVQQSLHMSDTNRQWMVTAYALAFGGLLLIGGRLADRFGRGRTFLVGLVGFAVVSALGGAAPNTETLITARALQGVFAAILSPATVSLLTTTFTSTKERAKAFGLFSGVVGSGAAIGLIVGGVLTEYAGWRWCLYVNVPIAVAVTALGIATLPRDRGHRDISLDAIGAVLGCLGPLALVYALSEAPDRGWDSPLVAGLLAASVVLIAAFLLSQTRIRQPLLPLRVVAERTRAGSFLGAALLNFGMMGISLFATYHLQIVMHYKPLKAGFAFLPMVGAVMVTATQVVARVMGRVPTRWLVGPGLAFTAAGVWMFTTLSEDSSYLFGVLPAWLLLGVGMGLSYSPTTHASLAGVAERDSGAVSAFQTTARQIGGAIGLALSNTLAADAAASYYADHEGRGAQGELLVKSIVHGSAAAAWWVSGILLIGTVACTIMINADPRKVRQGAADADADADADGAPGTDAILICGRVVWAEDVPVSEAALTLVTHDGREVARATADGDGAYALRAPGDGPYILIARSCSHRSTATPLALTAGASAIEHTVTFQDEGVVVGIAQDEADGMPLKGASVILTDVNGRLVRSLSTDEDGSFVIDGLAYSPYVLVVHHDGYRPAAIDIQIGEARQITVTVELSSHTRLGSLSGVVSDSERTPVNDVRLTLTDGSGTGLTATTKEDGSFRFADLPVGSYILITAGHPPTVSRLTISEAINQHNIHLDRREDAPSRES</sequence>
<dbReference type="Gene3D" id="1.20.1720.10">
    <property type="entry name" value="Multidrug resistance protein D"/>
    <property type="match status" value="1"/>
</dbReference>
<feature type="transmembrane region" description="Helical" evidence="8">
    <location>
        <begin position="22"/>
        <end position="42"/>
    </location>
</feature>
<dbReference type="InterPro" id="IPR013783">
    <property type="entry name" value="Ig-like_fold"/>
</dbReference>
<keyword evidence="5 8" id="KW-1133">Transmembrane helix</keyword>
<proteinExistence type="predicted"/>
<dbReference type="SUPFAM" id="SSF49478">
    <property type="entry name" value="Cna protein B-type domain"/>
    <property type="match status" value="3"/>
</dbReference>
<feature type="transmembrane region" description="Helical" evidence="8">
    <location>
        <begin position="62"/>
        <end position="79"/>
    </location>
</feature>
<dbReference type="PANTHER" id="PTHR42718:SF46">
    <property type="entry name" value="BLR6921 PROTEIN"/>
    <property type="match status" value="1"/>
</dbReference>
<evidence type="ECO:0000256" key="2">
    <source>
        <dbReference type="ARBA" id="ARBA00022448"/>
    </source>
</evidence>
<dbReference type="InterPro" id="IPR004638">
    <property type="entry name" value="EmrB-like"/>
</dbReference>
<feature type="transmembrane region" description="Helical" evidence="8">
    <location>
        <begin position="462"/>
        <end position="481"/>
    </location>
</feature>
<feature type="transmembrane region" description="Helical" evidence="8">
    <location>
        <begin position="115"/>
        <end position="137"/>
    </location>
</feature>
<accession>A0ABW7S627</accession>
<dbReference type="PROSITE" id="PS50850">
    <property type="entry name" value="MFS"/>
    <property type="match status" value="1"/>
</dbReference>
<evidence type="ECO:0000313" key="11">
    <source>
        <dbReference type="Proteomes" id="UP001610810"/>
    </source>
</evidence>
<dbReference type="EMBL" id="JBIQWK010000010">
    <property type="protein sequence ID" value="MFI0575715.1"/>
    <property type="molecule type" value="Genomic_DNA"/>
</dbReference>
<feature type="transmembrane region" description="Helical" evidence="8">
    <location>
        <begin position="91"/>
        <end position="109"/>
    </location>
</feature>
<keyword evidence="3" id="KW-1003">Cell membrane</keyword>
<dbReference type="Pfam" id="PF07690">
    <property type="entry name" value="MFS_1"/>
    <property type="match status" value="1"/>
</dbReference>
<feature type="transmembrane region" description="Helical" evidence="8">
    <location>
        <begin position="344"/>
        <end position="363"/>
    </location>
</feature>
<evidence type="ECO:0000313" key="10">
    <source>
        <dbReference type="EMBL" id="MFI0575715.1"/>
    </source>
</evidence>
<keyword evidence="7" id="KW-0046">Antibiotic resistance</keyword>
<dbReference type="PANTHER" id="PTHR42718">
    <property type="entry name" value="MAJOR FACILITATOR SUPERFAMILY MULTIDRUG TRANSPORTER MFSC"/>
    <property type="match status" value="1"/>
</dbReference>
<evidence type="ECO:0000256" key="6">
    <source>
        <dbReference type="ARBA" id="ARBA00023136"/>
    </source>
</evidence>
<dbReference type="Pfam" id="PF13620">
    <property type="entry name" value="CarboxypepD_reg"/>
    <property type="match status" value="2"/>
</dbReference>
<evidence type="ECO:0000256" key="8">
    <source>
        <dbReference type="SAM" id="Phobius"/>
    </source>
</evidence>
<dbReference type="InterPro" id="IPR020846">
    <property type="entry name" value="MFS_dom"/>
</dbReference>
<comment type="caution">
    <text evidence="10">The sequence shown here is derived from an EMBL/GenBank/DDBJ whole genome shotgun (WGS) entry which is preliminary data.</text>
</comment>
<name>A0ABW7S627_STRTE</name>
<feature type="transmembrane region" description="Helical" evidence="8">
    <location>
        <begin position="279"/>
        <end position="303"/>
    </location>
</feature>
<dbReference type="Proteomes" id="UP001610810">
    <property type="component" value="Unassembled WGS sequence"/>
</dbReference>
<feature type="transmembrane region" description="Helical" evidence="8">
    <location>
        <begin position="208"/>
        <end position="229"/>
    </location>
</feature>
<dbReference type="Gene3D" id="2.60.40.10">
    <property type="entry name" value="Immunoglobulins"/>
    <property type="match status" value="1"/>
</dbReference>
<dbReference type="NCBIfam" id="TIGR00711">
    <property type="entry name" value="efflux_EmrB"/>
    <property type="match status" value="1"/>
</dbReference>
<feature type="transmembrane region" description="Helical" evidence="8">
    <location>
        <begin position="369"/>
        <end position="388"/>
    </location>
</feature>
<keyword evidence="2" id="KW-0813">Transport</keyword>
<feature type="transmembrane region" description="Helical" evidence="8">
    <location>
        <begin position="176"/>
        <end position="196"/>
    </location>
</feature>
<dbReference type="Gene3D" id="2.60.40.1120">
    <property type="entry name" value="Carboxypeptidase-like, regulatory domain"/>
    <property type="match status" value="1"/>
</dbReference>
<organism evidence="10 11">
    <name type="scientific">Streptomyces tendae</name>
    <dbReference type="NCBI Taxonomy" id="1932"/>
    <lineage>
        <taxon>Bacteria</taxon>
        <taxon>Bacillati</taxon>
        <taxon>Actinomycetota</taxon>
        <taxon>Actinomycetes</taxon>
        <taxon>Kitasatosporales</taxon>
        <taxon>Streptomycetaceae</taxon>
        <taxon>Streptomyces</taxon>
    </lineage>
</organism>
<dbReference type="CDD" id="cd17321">
    <property type="entry name" value="MFS_MMR_MDR_like"/>
    <property type="match status" value="1"/>
</dbReference>